<dbReference type="Proteomes" id="UP000800094">
    <property type="component" value="Unassembled WGS sequence"/>
</dbReference>
<feature type="region of interest" description="Disordered" evidence="1">
    <location>
        <begin position="222"/>
        <end position="255"/>
    </location>
</feature>
<keyword evidence="3" id="KW-1185">Reference proteome</keyword>
<dbReference type="GeneID" id="54576196"/>
<reference evidence="2" key="1">
    <citation type="journal article" date="2020" name="Stud. Mycol.">
        <title>101 Dothideomycetes genomes: a test case for predicting lifestyles and emergence of pathogens.</title>
        <authorList>
            <person name="Haridas S."/>
            <person name="Albert R."/>
            <person name="Binder M."/>
            <person name="Bloem J."/>
            <person name="Labutti K."/>
            <person name="Salamov A."/>
            <person name="Andreopoulos B."/>
            <person name="Baker S."/>
            <person name="Barry K."/>
            <person name="Bills G."/>
            <person name="Bluhm B."/>
            <person name="Cannon C."/>
            <person name="Castanera R."/>
            <person name="Culley D."/>
            <person name="Daum C."/>
            <person name="Ezra D."/>
            <person name="Gonzalez J."/>
            <person name="Henrissat B."/>
            <person name="Kuo A."/>
            <person name="Liang C."/>
            <person name="Lipzen A."/>
            <person name="Lutzoni F."/>
            <person name="Magnuson J."/>
            <person name="Mondo S."/>
            <person name="Nolan M."/>
            <person name="Ohm R."/>
            <person name="Pangilinan J."/>
            <person name="Park H.-J."/>
            <person name="Ramirez L."/>
            <person name="Alfaro M."/>
            <person name="Sun H."/>
            <person name="Tritt A."/>
            <person name="Yoshinaga Y."/>
            <person name="Zwiers L.-H."/>
            <person name="Turgeon B."/>
            <person name="Goodwin S."/>
            <person name="Spatafora J."/>
            <person name="Crous P."/>
            <person name="Grigoriev I."/>
        </authorList>
    </citation>
    <scope>NUCLEOTIDE SEQUENCE</scope>
    <source>
        <strain evidence="2">CBS 122368</strain>
    </source>
</reference>
<name>A0A6A6HTC7_9PLEO</name>
<accession>A0A6A6HTC7</accession>
<feature type="non-terminal residue" evidence="2">
    <location>
        <position position="1"/>
    </location>
</feature>
<feature type="compositionally biased region" description="Basic and acidic residues" evidence="1">
    <location>
        <begin position="304"/>
        <end position="313"/>
    </location>
</feature>
<organism evidence="2 3">
    <name type="scientific">Trematosphaeria pertusa</name>
    <dbReference type="NCBI Taxonomy" id="390896"/>
    <lineage>
        <taxon>Eukaryota</taxon>
        <taxon>Fungi</taxon>
        <taxon>Dikarya</taxon>
        <taxon>Ascomycota</taxon>
        <taxon>Pezizomycotina</taxon>
        <taxon>Dothideomycetes</taxon>
        <taxon>Pleosporomycetidae</taxon>
        <taxon>Pleosporales</taxon>
        <taxon>Massarineae</taxon>
        <taxon>Trematosphaeriaceae</taxon>
        <taxon>Trematosphaeria</taxon>
    </lineage>
</organism>
<dbReference type="OrthoDB" id="5396104at2759"/>
<feature type="region of interest" description="Disordered" evidence="1">
    <location>
        <begin position="1"/>
        <end position="50"/>
    </location>
</feature>
<feature type="region of interest" description="Disordered" evidence="1">
    <location>
        <begin position="294"/>
        <end position="320"/>
    </location>
</feature>
<evidence type="ECO:0000313" key="2">
    <source>
        <dbReference type="EMBL" id="KAF2240783.1"/>
    </source>
</evidence>
<evidence type="ECO:0000256" key="1">
    <source>
        <dbReference type="SAM" id="MobiDB-lite"/>
    </source>
</evidence>
<sequence>LKIHATPFKPSHLSIPPSPYSPRTPFLQTTSTSQRRTKSYPAPDSSVPHPPSPLQWLWQCHQCRRTYSLGVTRRCLEDGHHFCAGTTTVKTWRKPLKPGKLRRHRACASEFDYQGWKAWGRWRRKMDSETSGSAEGKKKMVQGKDCWNTCDYPSECRWGKRFGIHTPVATEFPTIDVRPPPPPPPPPMTFEGILKPENCKEMKKEKKADRTDFWGALVASATRRKSIPPSSPLASVVEEPEPASPSRDNDGDVNMTTIDPALLALSAPSAPSLPSVTATLTTSPVVTLKEIIRKSSKRVGKASKPSETREPTKLDPMLTAPAPAAVVDDFEYGNKSFEDAAIELAPLERVKSR</sequence>
<gene>
    <name evidence="2" type="ORF">BU26DRAFT_406438</name>
</gene>
<dbReference type="EMBL" id="ML987215">
    <property type="protein sequence ID" value="KAF2240783.1"/>
    <property type="molecule type" value="Genomic_DNA"/>
</dbReference>
<feature type="non-terminal residue" evidence="2">
    <location>
        <position position="353"/>
    </location>
</feature>
<proteinExistence type="predicted"/>
<protein>
    <submittedName>
        <fullName evidence="2">Uncharacterized protein</fullName>
    </submittedName>
</protein>
<evidence type="ECO:0000313" key="3">
    <source>
        <dbReference type="Proteomes" id="UP000800094"/>
    </source>
</evidence>
<dbReference type="AlphaFoldDB" id="A0A6A6HTC7"/>
<dbReference type="RefSeq" id="XP_033675787.1">
    <property type="nucleotide sequence ID" value="XM_033822866.1"/>
</dbReference>